<name>A0A315WB08_GAMAF</name>
<protein>
    <recommendedName>
        <fullName evidence="1">Interferon-induced very large GTPase 1 domain-containing protein</fullName>
    </recommendedName>
</protein>
<gene>
    <name evidence="2" type="ORF">CCH79_00015534</name>
</gene>
<reference evidence="2 3" key="1">
    <citation type="journal article" date="2018" name="G3 (Bethesda)">
        <title>A High-Quality Reference Genome for the Invasive Mosquitofish Gambusia affinis Using a Chicago Library.</title>
        <authorList>
            <person name="Hoffberg S.L."/>
            <person name="Troendle N.J."/>
            <person name="Glenn T.C."/>
            <person name="Mahmud O."/>
            <person name="Louha S."/>
            <person name="Chalopin D."/>
            <person name="Bennetzen J.L."/>
            <person name="Mauricio R."/>
        </authorList>
    </citation>
    <scope>NUCLEOTIDE SEQUENCE [LARGE SCALE GENOMIC DNA]</scope>
    <source>
        <strain evidence="2">NE01/NJP1002.9</strain>
        <tissue evidence="2">Muscle</tissue>
    </source>
</reference>
<keyword evidence="3" id="KW-1185">Reference proteome</keyword>
<dbReference type="PANTHER" id="PTHR14819">
    <property type="entry name" value="GTP-BINDING"/>
    <property type="match status" value="1"/>
</dbReference>
<dbReference type="AlphaFoldDB" id="A0A315WB08"/>
<dbReference type="EMBL" id="NHOQ01000105">
    <property type="protein sequence ID" value="PWA32954.1"/>
    <property type="molecule type" value="Genomic_DNA"/>
</dbReference>
<dbReference type="InterPro" id="IPR052986">
    <property type="entry name" value="VLIG_GTPase"/>
</dbReference>
<dbReference type="Pfam" id="PF25974">
    <property type="entry name" value="URGCP_9th"/>
    <property type="match status" value="1"/>
</dbReference>
<dbReference type="Proteomes" id="UP000250572">
    <property type="component" value="Unassembled WGS sequence"/>
</dbReference>
<dbReference type="InterPro" id="IPR058641">
    <property type="entry name" value="GVIN1_dom"/>
</dbReference>
<evidence type="ECO:0000313" key="2">
    <source>
        <dbReference type="EMBL" id="PWA32954.1"/>
    </source>
</evidence>
<feature type="non-terminal residue" evidence="2">
    <location>
        <position position="642"/>
    </location>
</feature>
<evidence type="ECO:0000259" key="1">
    <source>
        <dbReference type="Pfam" id="PF25974"/>
    </source>
</evidence>
<comment type="caution">
    <text evidence="2">The sequence shown here is derived from an EMBL/GenBank/DDBJ whole genome shotgun (WGS) entry which is preliminary data.</text>
</comment>
<sequence>MNEFITELKSEATTELIKWETKILDNLKKYFEQPEGHVYLIEGYREDFSNSIKSLRRQTERSVFNQITTAADIKKGLKELDKIRASYREETEKAVCDLIDECRKKKVQMTDRELDESFDKMWPETLRTFSFSEQQISNIFTNVSHQLRSNLSHKGSHACELLSKENLKDCGLELFIYKPKDAMDKYKDIARGFFTWTGLKTRQNIADSIISDCDDYISDKVKRKTNYRDTYIEEILHIIDEKLNNSDVNINIEFEVSLKQHICGSAARKFQKMHEEFIQEKDSYKSMQKNKERFRTDFKDVFHKVECQKKAEEFTNQCLKPAVENFIYRSLAVQHMMEEVEFLFEKQENGVVVAGGGEGVEGMKGLHAGDGAWDHSDGVGRHQRHIVRSPAQRQRVVGRTGGSQDVMWSKGLQVVVSVVLRVLHLQGHDFLLLAVSEVIGGYATLRRQSVPSHLVPLVAFVVKGCECQDVEEQKRGSHSNRDTQLSGVVTGVSRKEVLDWTVRALGFRIRVSHDHSAQHHVILREVAREKVCGADHWHAEHVRDLISVCSISPFGSRLCLAVVVKCVEIDRRLELCVKFGSGHSWRHPLVLVYLDCGLLRGVCWLSCWEQQHCDWEAAAAWGLMSDSISAHRAPKAKAQTHR</sequence>
<dbReference type="PANTHER" id="PTHR14819:SF9">
    <property type="entry name" value="UP-REGULATOR OF CELL PROLIFERATION-LIKE"/>
    <property type="match status" value="1"/>
</dbReference>
<organism evidence="2 3">
    <name type="scientific">Gambusia affinis</name>
    <name type="common">Western mosquitofish</name>
    <name type="synonym">Heterandria affinis</name>
    <dbReference type="NCBI Taxonomy" id="33528"/>
    <lineage>
        <taxon>Eukaryota</taxon>
        <taxon>Metazoa</taxon>
        <taxon>Chordata</taxon>
        <taxon>Craniata</taxon>
        <taxon>Vertebrata</taxon>
        <taxon>Euteleostomi</taxon>
        <taxon>Actinopterygii</taxon>
        <taxon>Neopterygii</taxon>
        <taxon>Teleostei</taxon>
        <taxon>Neoteleostei</taxon>
        <taxon>Acanthomorphata</taxon>
        <taxon>Ovalentaria</taxon>
        <taxon>Atherinomorphae</taxon>
        <taxon>Cyprinodontiformes</taxon>
        <taxon>Poeciliidae</taxon>
        <taxon>Poeciliinae</taxon>
        <taxon>Gambusia</taxon>
    </lineage>
</organism>
<proteinExistence type="predicted"/>
<feature type="domain" description="Interferon-induced very large GTPase 1" evidence="1">
    <location>
        <begin position="2"/>
        <end position="76"/>
    </location>
</feature>
<accession>A0A315WB08</accession>
<evidence type="ECO:0000313" key="3">
    <source>
        <dbReference type="Proteomes" id="UP000250572"/>
    </source>
</evidence>